<sequence>MSSLPGMPTNMEDYSASSTLIPFSTPLPLLRQPIPVSQPDDPSLGPFTLAFKTPQSFTQSFTSCQSQITHQCESGSRAGCSISASNKCKPIWWKPLIGLSNLDFKEREVCEEREMERCFLEAKGKCVSFGREKCVGVFREARVAVDWRNGDKRSVGKLVWLASLMESESLGFEFLRSRVAVTSYRGCELLGDHLDVDMKG</sequence>
<protein>
    <submittedName>
        <fullName evidence="1">tRNA sulfurtransferase</fullName>
    </submittedName>
</protein>
<gene>
    <name evidence="1" type="ORF">POM88_008963</name>
</gene>
<evidence type="ECO:0000313" key="1">
    <source>
        <dbReference type="EMBL" id="KAK1399100.1"/>
    </source>
</evidence>
<dbReference type="GO" id="GO:0009536">
    <property type="term" value="C:plastid"/>
    <property type="evidence" value="ECO:0007669"/>
    <property type="project" value="TreeGrafter"/>
</dbReference>
<name>A0AAD8JAT7_9APIA</name>
<dbReference type="AlphaFoldDB" id="A0AAD8JAT7"/>
<evidence type="ECO:0000313" key="2">
    <source>
        <dbReference type="Proteomes" id="UP001237642"/>
    </source>
</evidence>
<dbReference type="PANTHER" id="PTHR36773">
    <property type="entry name" value="EXPRESSED PROTEIN"/>
    <property type="match status" value="1"/>
</dbReference>
<dbReference type="Proteomes" id="UP001237642">
    <property type="component" value="Unassembled WGS sequence"/>
</dbReference>
<organism evidence="1 2">
    <name type="scientific">Heracleum sosnowskyi</name>
    <dbReference type="NCBI Taxonomy" id="360622"/>
    <lineage>
        <taxon>Eukaryota</taxon>
        <taxon>Viridiplantae</taxon>
        <taxon>Streptophyta</taxon>
        <taxon>Embryophyta</taxon>
        <taxon>Tracheophyta</taxon>
        <taxon>Spermatophyta</taxon>
        <taxon>Magnoliopsida</taxon>
        <taxon>eudicotyledons</taxon>
        <taxon>Gunneridae</taxon>
        <taxon>Pentapetalae</taxon>
        <taxon>asterids</taxon>
        <taxon>campanulids</taxon>
        <taxon>Apiales</taxon>
        <taxon>Apiaceae</taxon>
        <taxon>Apioideae</taxon>
        <taxon>apioid superclade</taxon>
        <taxon>Tordylieae</taxon>
        <taxon>Tordyliinae</taxon>
        <taxon>Heracleum</taxon>
    </lineage>
</organism>
<dbReference type="PANTHER" id="PTHR36773:SF1">
    <property type="entry name" value="EXPRESSED PROTEIN"/>
    <property type="match status" value="1"/>
</dbReference>
<dbReference type="EMBL" id="JAUIZM010000002">
    <property type="protein sequence ID" value="KAK1399100.1"/>
    <property type="molecule type" value="Genomic_DNA"/>
</dbReference>
<proteinExistence type="predicted"/>
<comment type="caution">
    <text evidence="1">The sequence shown here is derived from an EMBL/GenBank/DDBJ whole genome shotgun (WGS) entry which is preliminary data.</text>
</comment>
<reference evidence="1" key="1">
    <citation type="submission" date="2023-02" db="EMBL/GenBank/DDBJ databases">
        <title>Genome of toxic invasive species Heracleum sosnowskyi carries increased number of genes despite the absence of recent whole-genome duplications.</title>
        <authorList>
            <person name="Schelkunov M."/>
            <person name="Shtratnikova V."/>
            <person name="Makarenko M."/>
            <person name="Klepikova A."/>
            <person name="Omelchenko D."/>
            <person name="Novikova G."/>
            <person name="Obukhova E."/>
            <person name="Bogdanov V."/>
            <person name="Penin A."/>
            <person name="Logacheva M."/>
        </authorList>
    </citation>
    <scope>NUCLEOTIDE SEQUENCE</scope>
    <source>
        <strain evidence="1">Hsosn_3</strain>
        <tissue evidence="1">Leaf</tissue>
    </source>
</reference>
<reference evidence="1" key="2">
    <citation type="submission" date="2023-05" db="EMBL/GenBank/DDBJ databases">
        <authorList>
            <person name="Schelkunov M.I."/>
        </authorList>
    </citation>
    <scope>NUCLEOTIDE SEQUENCE</scope>
    <source>
        <strain evidence="1">Hsosn_3</strain>
        <tissue evidence="1">Leaf</tissue>
    </source>
</reference>
<keyword evidence="2" id="KW-1185">Reference proteome</keyword>
<accession>A0AAD8JAT7</accession>